<accession>A0A2W2GDF4</accession>
<dbReference type="Gene3D" id="1.25.40.10">
    <property type="entry name" value="Tetratricopeptide repeat domain"/>
    <property type="match status" value="1"/>
</dbReference>
<dbReference type="InterPro" id="IPR011990">
    <property type="entry name" value="TPR-like_helical_dom_sf"/>
</dbReference>
<keyword evidence="2" id="KW-1185">Reference proteome</keyword>
<protein>
    <submittedName>
        <fullName evidence="1">Transcriptional regulator</fullName>
    </submittedName>
</protein>
<comment type="caution">
    <text evidence="1">The sequence shown here is derived from an EMBL/GenBank/DDBJ whole genome shotgun (WGS) entry which is preliminary data.</text>
</comment>
<dbReference type="Proteomes" id="UP000248544">
    <property type="component" value="Unassembled WGS sequence"/>
</dbReference>
<dbReference type="RefSeq" id="WP_111167859.1">
    <property type="nucleotide sequence ID" value="NZ_POUA01000102.1"/>
</dbReference>
<dbReference type="AlphaFoldDB" id="A0A2W2GDF4"/>
<gene>
    <name evidence="1" type="ORF">C1I98_15125</name>
</gene>
<organism evidence="1 2">
    <name type="scientific">Spongiactinospora gelatinilytica</name>
    <dbReference type="NCBI Taxonomy" id="2666298"/>
    <lineage>
        <taxon>Bacteria</taxon>
        <taxon>Bacillati</taxon>
        <taxon>Actinomycetota</taxon>
        <taxon>Actinomycetes</taxon>
        <taxon>Streptosporangiales</taxon>
        <taxon>Streptosporangiaceae</taxon>
        <taxon>Spongiactinospora</taxon>
    </lineage>
</organism>
<evidence type="ECO:0000313" key="1">
    <source>
        <dbReference type="EMBL" id="PZG45882.1"/>
    </source>
</evidence>
<proteinExistence type="predicted"/>
<dbReference type="SUPFAM" id="SSF48452">
    <property type="entry name" value="TPR-like"/>
    <property type="match status" value="1"/>
</dbReference>
<sequence>MELLTDLAVGGLVDRREYLIMTSAALGVSISGWQDALASLTSPVSTGRRLITAPMVGHLETRLDRLRHLDDALGSAQLRELGKAEFAFIVGLVKDARFDEPTGRRLYAAAAEAARCCAWVHFDDGFHAQAERFFDAALRASATAGDPLSGAYALSFRAIQHYTAGDPRDAVALIEAAQVQTKNRATPRFRAMLAARAARSYSKAGDRRACAHALHRARDLLAAGPRDDDPPYLYWVDLGEIEMIAGSSALQLGDSREAIRRFDAAIDADYAGDDQYPRTHAIYLARAADAYLALRDLDQAVMVAQHAVRCLGGVESARSSATLDDLRDKLAEHRHVPIVRDFLDFTT</sequence>
<evidence type="ECO:0000313" key="2">
    <source>
        <dbReference type="Proteomes" id="UP000248544"/>
    </source>
</evidence>
<name>A0A2W2GDF4_9ACTN</name>
<dbReference type="EMBL" id="POUA01000102">
    <property type="protein sequence ID" value="PZG45882.1"/>
    <property type="molecule type" value="Genomic_DNA"/>
</dbReference>
<reference evidence="1 2" key="1">
    <citation type="submission" date="2018-01" db="EMBL/GenBank/DDBJ databases">
        <title>Draft genome sequence of Sphaerisporangium sp. 7K107.</title>
        <authorList>
            <person name="Sahin N."/>
            <person name="Saygin H."/>
            <person name="Ay H."/>
        </authorList>
    </citation>
    <scope>NUCLEOTIDE SEQUENCE [LARGE SCALE GENOMIC DNA]</scope>
    <source>
        <strain evidence="1 2">7K107</strain>
    </source>
</reference>